<comment type="pathway">
    <text evidence="2">Plant hormone metabolism; auxin biosynthesis.</text>
</comment>
<keyword evidence="6" id="KW-0521">NADP</keyword>
<sequence length="401" mass="45100">MECSFKTENLEINRVWVLGPVIIGAGPSGLAATACLKQKEVPFLIIERESCLASLWKLKTYDRLRLHLPKKFCELPYMPFPREFSPYPTKQQFISYLEAYAKRFSIEPLFGKEVQWARYDAIMGFWHVRTNEFEFVCRWLVVATGENAEPVLPEIAGLRDFRGKVIHTSEYKNGADFRGRKVLVVGCGNSGMEVGLDLCHSGAQVSLVVRDQLHILPKEVLGRSTFALSMWLLKWLPVRLVDRFLLLCSRIILGDTRQIGIKRPKIGPLELKSTTGKTPVLDVGAIAKIKSSDIEVVRGIKRFTTRGAEFEDGKADEFETVILATGYRSNVASWLMEGSFFNRKDGCTKNPFPNHWKGNNGIYSVGFSGCGLLGASIDAQRVAEDIASQWNSEMKHSSLEL</sequence>
<keyword evidence="5" id="KW-0274">FAD</keyword>
<dbReference type="GO" id="GO:0103075">
    <property type="term" value="F:indole-3-pyruvate monooxygenase activity"/>
    <property type="evidence" value="ECO:0007669"/>
    <property type="project" value="UniProtKB-EC"/>
</dbReference>
<evidence type="ECO:0000256" key="7">
    <source>
        <dbReference type="ARBA" id="ARBA00023002"/>
    </source>
</evidence>
<dbReference type="STRING" id="1590841.A0A2R6RLF0"/>
<dbReference type="OrthoDB" id="66881at2759"/>
<dbReference type="GO" id="GO:0009851">
    <property type="term" value="P:auxin biosynthetic process"/>
    <property type="evidence" value="ECO:0007669"/>
    <property type="project" value="UniProtKB-KW"/>
</dbReference>
<accession>A0A2R6RLF0</accession>
<comment type="caution">
    <text evidence="12">The sequence shown here is derived from an EMBL/GenBank/DDBJ whole genome shotgun (WGS) entry which is preliminary data.</text>
</comment>
<dbReference type="EMBL" id="NKQK01000005">
    <property type="protein sequence ID" value="PSS30815.1"/>
    <property type="molecule type" value="Genomic_DNA"/>
</dbReference>
<dbReference type="PROSITE" id="PS51257">
    <property type="entry name" value="PROKAR_LIPOPROTEIN"/>
    <property type="match status" value="1"/>
</dbReference>
<proteinExistence type="inferred from homology"/>
<dbReference type="SUPFAM" id="SSF51905">
    <property type="entry name" value="FAD/NAD(P)-binding domain"/>
    <property type="match status" value="2"/>
</dbReference>
<organism evidence="12 13">
    <name type="scientific">Actinidia chinensis var. chinensis</name>
    <name type="common">Chinese soft-hair kiwi</name>
    <dbReference type="NCBI Taxonomy" id="1590841"/>
    <lineage>
        <taxon>Eukaryota</taxon>
        <taxon>Viridiplantae</taxon>
        <taxon>Streptophyta</taxon>
        <taxon>Embryophyta</taxon>
        <taxon>Tracheophyta</taxon>
        <taxon>Spermatophyta</taxon>
        <taxon>Magnoliopsida</taxon>
        <taxon>eudicotyledons</taxon>
        <taxon>Gunneridae</taxon>
        <taxon>Pentapetalae</taxon>
        <taxon>asterids</taxon>
        <taxon>Ericales</taxon>
        <taxon>Actinidiaceae</taxon>
        <taxon>Actinidia</taxon>
    </lineage>
</organism>
<dbReference type="EC" id="1.14.13.168" evidence="10"/>
<keyword evidence="4" id="KW-0285">Flavoprotein</keyword>
<evidence type="ECO:0000256" key="1">
    <source>
        <dbReference type="ARBA" id="ARBA00001974"/>
    </source>
</evidence>
<dbReference type="FunFam" id="3.50.50.60:FF:000100">
    <property type="entry name" value="Flavin-containing monooxygenase"/>
    <property type="match status" value="1"/>
</dbReference>
<keyword evidence="9" id="KW-0073">Auxin biosynthesis</keyword>
<dbReference type="Gramene" id="PSS30815">
    <property type="protein sequence ID" value="PSS30815"/>
    <property type="gene ID" value="CEY00_Acc06100"/>
</dbReference>
<dbReference type="InterPro" id="IPR036188">
    <property type="entry name" value="FAD/NAD-bd_sf"/>
</dbReference>
<keyword evidence="8 12" id="KW-0503">Monooxygenase</keyword>
<dbReference type="InParanoid" id="A0A2R6RLF0"/>
<evidence type="ECO:0000313" key="13">
    <source>
        <dbReference type="Proteomes" id="UP000241394"/>
    </source>
</evidence>
<comment type="similarity">
    <text evidence="3">Belongs to the FMO family.</text>
</comment>
<keyword evidence="12" id="KW-0670">Pyruvate</keyword>
<dbReference type="PRINTS" id="PR00469">
    <property type="entry name" value="PNDRDTASEII"/>
</dbReference>
<evidence type="ECO:0000256" key="6">
    <source>
        <dbReference type="ARBA" id="ARBA00022857"/>
    </source>
</evidence>
<reference evidence="13" key="2">
    <citation type="journal article" date="2018" name="BMC Genomics">
        <title>A manually annotated Actinidia chinensis var. chinensis (kiwifruit) genome highlights the challenges associated with draft genomes and gene prediction in plants.</title>
        <authorList>
            <person name="Pilkington S.M."/>
            <person name="Crowhurst R."/>
            <person name="Hilario E."/>
            <person name="Nardozza S."/>
            <person name="Fraser L."/>
            <person name="Peng Y."/>
            <person name="Gunaseelan K."/>
            <person name="Simpson R."/>
            <person name="Tahir J."/>
            <person name="Deroles S.C."/>
            <person name="Templeton K."/>
            <person name="Luo Z."/>
            <person name="Davy M."/>
            <person name="Cheng C."/>
            <person name="McNeilage M."/>
            <person name="Scaglione D."/>
            <person name="Liu Y."/>
            <person name="Zhang Q."/>
            <person name="Datson P."/>
            <person name="De Silva N."/>
            <person name="Gardiner S.E."/>
            <person name="Bassett H."/>
            <person name="Chagne D."/>
            <person name="McCallum J."/>
            <person name="Dzierzon H."/>
            <person name="Deng C."/>
            <person name="Wang Y.Y."/>
            <person name="Barron L."/>
            <person name="Manako K."/>
            <person name="Bowen J."/>
            <person name="Foster T.M."/>
            <person name="Erridge Z.A."/>
            <person name="Tiffin H."/>
            <person name="Waite C.N."/>
            <person name="Davies K.M."/>
            <person name="Grierson E.P."/>
            <person name="Laing W.A."/>
            <person name="Kirk R."/>
            <person name="Chen X."/>
            <person name="Wood M."/>
            <person name="Montefiori M."/>
            <person name="Brummell D.A."/>
            <person name="Schwinn K.E."/>
            <person name="Catanach A."/>
            <person name="Fullerton C."/>
            <person name="Li D."/>
            <person name="Meiyalaghan S."/>
            <person name="Nieuwenhuizen N."/>
            <person name="Read N."/>
            <person name="Prakash R."/>
            <person name="Hunter D."/>
            <person name="Zhang H."/>
            <person name="McKenzie M."/>
            <person name="Knabel M."/>
            <person name="Harris A."/>
            <person name="Allan A.C."/>
            <person name="Gleave A."/>
            <person name="Chen A."/>
            <person name="Janssen B.J."/>
            <person name="Plunkett B."/>
            <person name="Ampomah-Dwamena C."/>
            <person name="Voogd C."/>
            <person name="Leif D."/>
            <person name="Lafferty D."/>
            <person name="Souleyre E.J.F."/>
            <person name="Varkonyi-Gasic E."/>
            <person name="Gambi F."/>
            <person name="Hanley J."/>
            <person name="Yao J.L."/>
            <person name="Cheung J."/>
            <person name="David K.M."/>
            <person name="Warren B."/>
            <person name="Marsh K."/>
            <person name="Snowden K.C."/>
            <person name="Lin-Wang K."/>
            <person name="Brian L."/>
            <person name="Martinez-Sanchez M."/>
            <person name="Wang M."/>
            <person name="Ileperuma N."/>
            <person name="Macnee N."/>
            <person name="Campin R."/>
            <person name="McAtee P."/>
            <person name="Drummond R.S.M."/>
            <person name="Espley R.V."/>
            <person name="Ireland H.S."/>
            <person name="Wu R."/>
            <person name="Atkinson R.G."/>
            <person name="Karunairetnam S."/>
            <person name="Bulley S."/>
            <person name="Chunkath S."/>
            <person name="Hanley Z."/>
            <person name="Storey R."/>
            <person name="Thrimawithana A.H."/>
            <person name="Thomson S."/>
            <person name="David C."/>
            <person name="Testolin R."/>
            <person name="Huang H."/>
            <person name="Hellens R.P."/>
            <person name="Schaffer R.J."/>
        </authorList>
    </citation>
    <scope>NUCLEOTIDE SEQUENCE [LARGE SCALE GENOMIC DNA]</scope>
    <source>
        <strain evidence="13">cv. Red5</strain>
    </source>
</reference>
<comment type="cofactor">
    <cofactor evidence="1">
        <name>FAD</name>
        <dbReference type="ChEBI" id="CHEBI:57692"/>
    </cofactor>
</comment>
<evidence type="ECO:0000256" key="11">
    <source>
        <dbReference type="ARBA" id="ARBA00047707"/>
    </source>
</evidence>
<dbReference type="Proteomes" id="UP000241394">
    <property type="component" value="Chromosome LG5"/>
</dbReference>
<comment type="catalytic activity">
    <reaction evidence="11">
        <text>indole-3-pyruvate + NADPH + O2 + H(+) = (indol-3-yl)acetate + CO2 + NADP(+) + H2O</text>
        <dbReference type="Rhea" id="RHEA:34331"/>
        <dbReference type="ChEBI" id="CHEBI:15377"/>
        <dbReference type="ChEBI" id="CHEBI:15378"/>
        <dbReference type="ChEBI" id="CHEBI:15379"/>
        <dbReference type="ChEBI" id="CHEBI:16526"/>
        <dbReference type="ChEBI" id="CHEBI:17640"/>
        <dbReference type="ChEBI" id="CHEBI:30854"/>
        <dbReference type="ChEBI" id="CHEBI:57783"/>
        <dbReference type="ChEBI" id="CHEBI:58349"/>
        <dbReference type="EC" id="1.14.13.168"/>
    </reaction>
</comment>
<protein>
    <recommendedName>
        <fullName evidence="10">indole-3-pyruvate monooxygenase</fullName>
        <ecNumber evidence="10">1.14.13.168</ecNumber>
    </recommendedName>
</protein>
<dbReference type="OMA" id="VCVASMW"/>
<evidence type="ECO:0000256" key="8">
    <source>
        <dbReference type="ARBA" id="ARBA00023033"/>
    </source>
</evidence>
<evidence type="ECO:0000256" key="4">
    <source>
        <dbReference type="ARBA" id="ARBA00022630"/>
    </source>
</evidence>
<reference evidence="12 13" key="1">
    <citation type="submission" date="2017-07" db="EMBL/GenBank/DDBJ databases">
        <title>An improved, manually edited Actinidia chinensis var. chinensis (kiwifruit) genome highlights the challenges associated with draft genomes and gene prediction in plants.</title>
        <authorList>
            <person name="Pilkington S."/>
            <person name="Crowhurst R."/>
            <person name="Hilario E."/>
            <person name="Nardozza S."/>
            <person name="Fraser L."/>
            <person name="Peng Y."/>
            <person name="Gunaseelan K."/>
            <person name="Simpson R."/>
            <person name="Tahir J."/>
            <person name="Deroles S."/>
            <person name="Templeton K."/>
            <person name="Luo Z."/>
            <person name="Davy M."/>
            <person name="Cheng C."/>
            <person name="Mcneilage M."/>
            <person name="Scaglione D."/>
            <person name="Liu Y."/>
            <person name="Zhang Q."/>
            <person name="Datson P."/>
            <person name="De Silva N."/>
            <person name="Gardiner S."/>
            <person name="Bassett H."/>
            <person name="Chagne D."/>
            <person name="Mccallum J."/>
            <person name="Dzierzon H."/>
            <person name="Deng C."/>
            <person name="Wang Y.-Y."/>
            <person name="Barron N."/>
            <person name="Manako K."/>
            <person name="Bowen J."/>
            <person name="Foster T."/>
            <person name="Erridge Z."/>
            <person name="Tiffin H."/>
            <person name="Waite C."/>
            <person name="Davies K."/>
            <person name="Grierson E."/>
            <person name="Laing W."/>
            <person name="Kirk R."/>
            <person name="Chen X."/>
            <person name="Wood M."/>
            <person name="Montefiori M."/>
            <person name="Brummell D."/>
            <person name="Schwinn K."/>
            <person name="Catanach A."/>
            <person name="Fullerton C."/>
            <person name="Li D."/>
            <person name="Meiyalaghan S."/>
            <person name="Nieuwenhuizen N."/>
            <person name="Read N."/>
            <person name="Prakash R."/>
            <person name="Hunter D."/>
            <person name="Zhang H."/>
            <person name="Mckenzie M."/>
            <person name="Knabel M."/>
            <person name="Harris A."/>
            <person name="Allan A."/>
            <person name="Chen A."/>
            <person name="Janssen B."/>
            <person name="Plunkett B."/>
            <person name="Dwamena C."/>
            <person name="Voogd C."/>
            <person name="Leif D."/>
            <person name="Lafferty D."/>
            <person name="Souleyre E."/>
            <person name="Varkonyi-Gasic E."/>
            <person name="Gambi F."/>
            <person name="Hanley J."/>
            <person name="Yao J.-L."/>
            <person name="Cheung J."/>
            <person name="David K."/>
            <person name="Warren B."/>
            <person name="Marsh K."/>
            <person name="Snowden K."/>
            <person name="Lin-Wang K."/>
            <person name="Brian L."/>
            <person name="Martinez-Sanchez M."/>
            <person name="Wang M."/>
            <person name="Ileperuma N."/>
            <person name="Macnee N."/>
            <person name="Campin R."/>
            <person name="Mcatee P."/>
            <person name="Drummond R."/>
            <person name="Espley R."/>
            <person name="Ireland H."/>
            <person name="Wu R."/>
            <person name="Atkinson R."/>
            <person name="Karunairetnam S."/>
            <person name="Bulley S."/>
            <person name="Chunkath S."/>
            <person name="Hanley Z."/>
            <person name="Storey R."/>
            <person name="Thrimawithana A."/>
            <person name="Thomson S."/>
            <person name="David C."/>
            <person name="Testolin R."/>
        </authorList>
    </citation>
    <scope>NUCLEOTIDE SEQUENCE [LARGE SCALE GENOMIC DNA]</scope>
    <source>
        <strain evidence="13">cv. Red5</strain>
        <tissue evidence="12">Young leaf</tissue>
    </source>
</reference>
<dbReference type="InterPro" id="IPR050982">
    <property type="entry name" value="Auxin_biosynth/cation_transpt"/>
</dbReference>
<dbReference type="Gene3D" id="3.50.50.60">
    <property type="entry name" value="FAD/NAD(P)-binding domain"/>
    <property type="match status" value="1"/>
</dbReference>
<dbReference type="PANTHER" id="PTHR43539:SF56">
    <property type="entry name" value="EXPRESSED PROTEIN"/>
    <property type="match status" value="1"/>
</dbReference>
<evidence type="ECO:0000256" key="3">
    <source>
        <dbReference type="ARBA" id="ARBA00009183"/>
    </source>
</evidence>
<keyword evidence="7" id="KW-0560">Oxidoreductase</keyword>
<dbReference type="PRINTS" id="PR00368">
    <property type="entry name" value="FADPNR"/>
</dbReference>
<dbReference type="PANTHER" id="PTHR43539">
    <property type="entry name" value="FLAVIN-BINDING MONOOXYGENASE-LIKE PROTEIN (AFU_ORTHOLOGUE AFUA_4G09220)"/>
    <property type="match status" value="1"/>
</dbReference>
<evidence type="ECO:0000256" key="9">
    <source>
        <dbReference type="ARBA" id="ARBA00023070"/>
    </source>
</evidence>
<evidence type="ECO:0000256" key="2">
    <source>
        <dbReference type="ARBA" id="ARBA00004814"/>
    </source>
</evidence>
<evidence type="ECO:0000313" key="12">
    <source>
        <dbReference type="EMBL" id="PSS30815.1"/>
    </source>
</evidence>
<evidence type="ECO:0000256" key="5">
    <source>
        <dbReference type="ARBA" id="ARBA00022827"/>
    </source>
</evidence>
<dbReference type="GO" id="GO:0050660">
    <property type="term" value="F:flavin adenine dinucleotide binding"/>
    <property type="evidence" value="ECO:0007669"/>
    <property type="project" value="TreeGrafter"/>
</dbReference>
<evidence type="ECO:0000256" key="10">
    <source>
        <dbReference type="ARBA" id="ARBA00039148"/>
    </source>
</evidence>
<dbReference type="Pfam" id="PF13738">
    <property type="entry name" value="Pyr_redox_3"/>
    <property type="match status" value="1"/>
</dbReference>
<keyword evidence="13" id="KW-1185">Reference proteome</keyword>
<gene>
    <name evidence="12" type="ORF">CEY00_Acc06100</name>
</gene>
<dbReference type="AlphaFoldDB" id="A0A2R6RLF0"/>
<name>A0A2R6RLF0_ACTCC</name>